<dbReference type="Gene3D" id="3.40.190.10">
    <property type="entry name" value="Periplasmic binding protein-like II"/>
    <property type="match status" value="1"/>
</dbReference>
<accession>A0A1H3JAZ1</accession>
<dbReference type="GO" id="GO:0043190">
    <property type="term" value="C:ATP-binding cassette (ABC) transporter complex"/>
    <property type="evidence" value="ECO:0007669"/>
    <property type="project" value="InterPro"/>
</dbReference>
<evidence type="ECO:0000256" key="3">
    <source>
        <dbReference type="SAM" id="SignalP"/>
    </source>
</evidence>
<evidence type="ECO:0000313" key="5">
    <source>
        <dbReference type="EMBL" id="SDY37096.1"/>
    </source>
</evidence>
<dbReference type="RefSeq" id="WP_089882856.1">
    <property type="nucleotide sequence ID" value="NZ_FNPF01000006.1"/>
</dbReference>
<comment type="similarity">
    <text evidence="2">Belongs to the bacterial solute-binding protein 5 family.</text>
</comment>
<feature type="chain" id="PRO_5011592813" evidence="3">
    <location>
        <begin position="23"/>
        <end position="558"/>
    </location>
</feature>
<dbReference type="PANTHER" id="PTHR30290">
    <property type="entry name" value="PERIPLASMIC BINDING COMPONENT OF ABC TRANSPORTER"/>
    <property type="match status" value="1"/>
</dbReference>
<keyword evidence="3" id="KW-0732">Signal</keyword>
<dbReference type="CDD" id="cd08513">
    <property type="entry name" value="PBP2_thermophilic_Hb8_like"/>
    <property type="match status" value="1"/>
</dbReference>
<sequence>MPSISARSLGFACAFLVAQAAAADQHEDTLRIVATQAASTLNPYLSSGSKDVTAASLVLEPLAGFDPEGRTFPRLAQDIPTLENGGVSPDGLSITWTLREDARWSDGSPVTAEDVAFTHRYCTDPAMGCAQAHRFDGIAAVEVLDPRRVRIRFAQPQPNPYQAFVGPETPILQQAQFRDCTGARAPQCVDQNMAPIGTGPFTVASFVPGDVAEFAANPGFRQPGAPHFERAVLLGADDTVAARTVLRTGEADFAPGVFLPPDSPAWDEGGGAFVQLAFGADAEFLMINNGLPWQDEAYRPHAALSEPDVVRALALAIDREALAAVGYGPAARPSCYWIPAPDRHVPEAPCPVRDVDAARALLDGAGIVDSDGDGIRELDGAPVSLVLHTSTGQAREDMAATLKQFWREIGIGTEIRTVPPQALFGGDPDNPLTLQRFEADLMLFGGGFSGVDPQAHLSGAACRNAPRPATQWQGANIARFCNPSYEAQLEALNEAISPEDRARVIRELNAIASTQGMMIPLLHRGRASLVGEDMRGLVTNAWDSAFWNVAEWHRASGS</sequence>
<dbReference type="PANTHER" id="PTHR30290:SF65">
    <property type="entry name" value="MONOACYL PHOSPHATIDYLINOSITOL TETRAMANNOSIDE-BINDING PROTEIN LPQW-RELATED"/>
    <property type="match status" value="1"/>
</dbReference>
<dbReference type="STRING" id="321339.SAMN05444340_106174"/>
<dbReference type="InterPro" id="IPR000914">
    <property type="entry name" value="SBP_5_dom"/>
</dbReference>
<dbReference type="Pfam" id="PF00496">
    <property type="entry name" value="SBP_bac_5"/>
    <property type="match status" value="1"/>
</dbReference>
<dbReference type="AlphaFoldDB" id="A0A1H3JAZ1"/>
<dbReference type="SUPFAM" id="SSF53850">
    <property type="entry name" value="Periplasmic binding protein-like II"/>
    <property type="match status" value="1"/>
</dbReference>
<feature type="signal peptide" evidence="3">
    <location>
        <begin position="1"/>
        <end position="22"/>
    </location>
</feature>
<evidence type="ECO:0000259" key="4">
    <source>
        <dbReference type="Pfam" id="PF00496"/>
    </source>
</evidence>
<organism evidence="5 6">
    <name type="scientific">Citreimonas salinaria</name>
    <dbReference type="NCBI Taxonomy" id="321339"/>
    <lineage>
        <taxon>Bacteria</taxon>
        <taxon>Pseudomonadati</taxon>
        <taxon>Pseudomonadota</taxon>
        <taxon>Alphaproteobacteria</taxon>
        <taxon>Rhodobacterales</taxon>
        <taxon>Roseobacteraceae</taxon>
        <taxon>Citreimonas</taxon>
    </lineage>
</organism>
<proteinExistence type="inferred from homology"/>
<dbReference type="OrthoDB" id="9803988at2"/>
<reference evidence="5 6" key="1">
    <citation type="submission" date="2016-10" db="EMBL/GenBank/DDBJ databases">
        <authorList>
            <person name="de Groot N.N."/>
        </authorList>
    </citation>
    <scope>NUCLEOTIDE SEQUENCE [LARGE SCALE GENOMIC DNA]</scope>
    <source>
        <strain evidence="5 6">DSM 26880</strain>
    </source>
</reference>
<protein>
    <submittedName>
        <fullName evidence="5">Peptide/nickel transport system substrate-binding protein</fullName>
    </submittedName>
</protein>
<feature type="domain" description="Solute-binding protein family 5" evidence="4">
    <location>
        <begin position="86"/>
        <end position="457"/>
    </location>
</feature>
<comment type="subcellular location">
    <subcellularLocation>
        <location evidence="1">Periplasm</location>
    </subcellularLocation>
</comment>
<name>A0A1H3JAZ1_9RHOB</name>
<dbReference type="Proteomes" id="UP000199286">
    <property type="component" value="Unassembled WGS sequence"/>
</dbReference>
<dbReference type="GO" id="GO:1904680">
    <property type="term" value="F:peptide transmembrane transporter activity"/>
    <property type="evidence" value="ECO:0007669"/>
    <property type="project" value="TreeGrafter"/>
</dbReference>
<dbReference type="EMBL" id="FNPF01000006">
    <property type="protein sequence ID" value="SDY37096.1"/>
    <property type="molecule type" value="Genomic_DNA"/>
</dbReference>
<evidence type="ECO:0000313" key="6">
    <source>
        <dbReference type="Proteomes" id="UP000199286"/>
    </source>
</evidence>
<dbReference type="Gene3D" id="3.10.105.10">
    <property type="entry name" value="Dipeptide-binding Protein, Domain 3"/>
    <property type="match status" value="1"/>
</dbReference>
<gene>
    <name evidence="5" type="ORF">SAMN05444340_106174</name>
</gene>
<dbReference type="PIRSF" id="PIRSF002741">
    <property type="entry name" value="MppA"/>
    <property type="match status" value="1"/>
</dbReference>
<evidence type="ECO:0000256" key="1">
    <source>
        <dbReference type="ARBA" id="ARBA00004418"/>
    </source>
</evidence>
<dbReference type="GO" id="GO:0030288">
    <property type="term" value="C:outer membrane-bounded periplasmic space"/>
    <property type="evidence" value="ECO:0007669"/>
    <property type="project" value="UniProtKB-ARBA"/>
</dbReference>
<evidence type="ECO:0000256" key="2">
    <source>
        <dbReference type="ARBA" id="ARBA00005695"/>
    </source>
</evidence>
<keyword evidence="6" id="KW-1185">Reference proteome</keyword>
<dbReference type="InterPro" id="IPR039424">
    <property type="entry name" value="SBP_5"/>
</dbReference>
<dbReference type="InterPro" id="IPR030678">
    <property type="entry name" value="Peptide/Ni-bd"/>
</dbReference>
<dbReference type="GO" id="GO:0015833">
    <property type="term" value="P:peptide transport"/>
    <property type="evidence" value="ECO:0007669"/>
    <property type="project" value="TreeGrafter"/>
</dbReference>